<dbReference type="EMBL" id="JYDW01000050">
    <property type="protein sequence ID" value="KRZ58895.1"/>
    <property type="molecule type" value="Genomic_DNA"/>
</dbReference>
<name>A0A0V1LHA4_9BILA</name>
<keyword evidence="2" id="KW-1185">Reference proteome</keyword>
<dbReference type="Proteomes" id="UP000054721">
    <property type="component" value="Unassembled WGS sequence"/>
</dbReference>
<evidence type="ECO:0000313" key="1">
    <source>
        <dbReference type="EMBL" id="KRZ58895.1"/>
    </source>
</evidence>
<sequence length="63" mass="7185">MSIIEVSNLQYVTNLTETKKNAHTLKDEEFMVDPVIIVRLFLDSSCSENLTAKTNDQLDGRRV</sequence>
<gene>
    <name evidence="1" type="ORF">T02_4244</name>
</gene>
<organism evidence="1 2">
    <name type="scientific">Trichinella nativa</name>
    <dbReference type="NCBI Taxonomy" id="6335"/>
    <lineage>
        <taxon>Eukaryota</taxon>
        <taxon>Metazoa</taxon>
        <taxon>Ecdysozoa</taxon>
        <taxon>Nematoda</taxon>
        <taxon>Enoplea</taxon>
        <taxon>Dorylaimia</taxon>
        <taxon>Trichinellida</taxon>
        <taxon>Trichinellidae</taxon>
        <taxon>Trichinella</taxon>
    </lineage>
</organism>
<proteinExistence type="predicted"/>
<dbReference type="OrthoDB" id="5939053at2759"/>
<reference evidence="1 2" key="1">
    <citation type="submission" date="2015-05" db="EMBL/GenBank/DDBJ databases">
        <title>Evolution of Trichinella species and genotypes.</title>
        <authorList>
            <person name="Korhonen P.K."/>
            <person name="Edoardo P."/>
            <person name="Giuseppe L.R."/>
            <person name="Gasser R.B."/>
        </authorList>
    </citation>
    <scope>NUCLEOTIDE SEQUENCE [LARGE SCALE GENOMIC DNA]</scope>
    <source>
        <strain evidence="1">ISS10</strain>
    </source>
</reference>
<dbReference type="AlphaFoldDB" id="A0A0V1LHA4"/>
<protein>
    <submittedName>
        <fullName evidence="1">Uncharacterized protein</fullName>
    </submittedName>
</protein>
<accession>A0A0V1LHA4</accession>
<evidence type="ECO:0000313" key="2">
    <source>
        <dbReference type="Proteomes" id="UP000054721"/>
    </source>
</evidence>
<comment type="caution">
    <text evidence="1">The sequence shown here is derived from an EMBL/GenBank/DDBJ whole genome shotgun (WGS) entry which is preliminary data.</text>
</comment>